<dbReference type="PRINTS" id="PR00762">
    <property type="entry name" value="CLCHANNEL"/>
</dbReference>
<keyword evidence="5 11" id="KW-1133">Transmembrane helix</keyword>
<feature type="transmembrane region" description="Helical" evidence="11">
    <location>
        <begin position="181"/>
        <end position="201"/>
    </location>
</feature>
<evidence type="ECO:0000256" key="6">
    <source>
        <dbReference type="ARBA" id="ARBA00023065"/>
    </source>
</evidence>
<dbReference type="SMART" id="SM00116">
    <property type="entry name" value="CBS"/>
    <property type="match status" value="2"/>
</dbReference>
<evidence type="ECO:0000256" key="9">
    <source>
        <dbReference type="ARBA" id="ARBA00023214"/>
    </source>
</evidence>
<evidence type="ECO:0000256" key="3">
    <source>
        <dbReference type="ARBA" id="ARBA00022692"/>
    </source>
</evidence>
<feature type="transmembrane region" description="Helical" evidence="11">
    <location>
        <begin position="128"/>
        <end position="148"/>
    </location>
</feature>
<dbReference type="Gene3D" id="3.10.580.10">
    <property type="entry name" value="CBS-domain"/>
    <property type="match status" value="1"/>
</dbReference>
<proteinExistence type="inferred from homology"/>
<comment type="similarity">
    <text evidence="11">Belongs to the chloride channel (TC 2.A.49) family.</text>
</comment>
<evidence type="ECO:0000256" key="2">
    <source>
        <dbReference type="ARBA" id="ARBA00022448"/>
    </source>
</evidence>
<dbReference type="Gene3D" id="1.10.3080.10">
    <property type="entry name" value="Clc chloride channel"/>
    <property type="match status" value="1"/>
</dbReference>
<dbReference type="InterPro" id="IPR051280">
    <property type="entry name" value="Cl-channel/antiporter"/>
</dbReference>
<dbReference type="GeneID" id="101854319"/>
<name>A0ABM0JLN4_APLCA</name>
<accession>A0ABM0JLN4</accession>
<dbReference type="InterPro" id="IPR014743">
    <property type="entry name" value="Cl-channel_core"/>
</dbReference>
<dbReference type="CDD" id="cd04591">
    <property type="entry name" value="CBS_pair_voltage-gated_CLC_euk_bac"/>
    <property type="match status" value="1"/>
</dbReference>
<reference evidence="15" key="1">
    <citation type="submission" date="2025-08" db="UniProtKB">
        <authorList>
            <consortium name="RefSeq"/>
        </authorList>
    </citation>
    <scope>IDENTIFICATION</scope>
</reference>
<feature type="transmembrane region" description="Helical" evidence="11">
    <location>
        <begin position="374"/>
        <end position="395"/>
    </location>
</feature>
<feature type="transmembrane region" description="Helical" evidence="11">
    <location>
        <begin position="487"/>
        <end position="508"/>
    </location>
</feature>
<keyword evidence="4" id="KW-0677">Repeat</keyword>
<feature type="transmembrane region" description="Helical" evidence="11">
    <location>
        <begin position="231"/>
        <end position="249"/>
    </location>
</feature>
<keyword evidence="14" id="KW-1185">Reference proteome</keyword>
<feature type="transmembrane region" description="Helical" evidence="11">
    <location>
        <begin position="515"/>
        <end position="535"/>
    </location>
</feature>
<evidence type="ECO:0000256" key="11">
    <source>
        <dbReference type="RuleBase" id="RU361221"/>
    </source>
</evidence>
<evidence type="ECO:0000259" key="13">
    <source>
        <dbReference type="PROSITE" id="PS51371"/>
    </source>
</evidence>
<dbReference type="InterPro" id="IPR000644">
    <property type="entry name" value="CBS_dom"/>
</dbReference>
<evidence type="ECO:0000256" key="12">
    <source>
        <dbReference type="SAM" id="MobiDB-lite"/>
    </source>
</evidence>
<feature type="transmembrane region" description="Helical" evidence="11">
    <location>
        <begin position="416"/>
        <end position="436"/>
    </location>
</feature>
<comment type="caution">
    <text evidence="11">Lacks conserved residue(s) required for the propagation of feature annotation.</text>
</comment>
<dbReference type="CDD" id="cd03685">
    <property type="entry name" value="ClC_6_like"/>
    <property type="match status" value="1"/>
</dbReference>
<evidence type="ECO:0000256" key="5">
    <source>
        <dbReference type="ARBA" id="ARBA00022989"/>
    </source>
</evidence>
<gene>
    <name evidence="15" type="primary">LOC101854319</name>
</gene>
<dbReference type="InterPro" id="IPR046342">
    <property type="entry name" value="CBS_dom_sf"/>
</dbReference>
<evidence type="ECO:0000256" key="8">
    <source>
        <dbReference type="ARBA" id="ARBA00023136"/>
    </source>
</evidence>
<evidence type="ECO:0000256" key="4">
    <source>
        <dbReference type="ARBA" id="ARBA00022737"/>
    </source>
</evidence>
<dbReference type="PROSITE" id="PS51371">
    <property type="entry name" value="CBS"/>
    <property type="match status" value="2"/>
</dbReference>
<dbReference type="Proteomes" id="UP000694888">
    <property type="component" value="Unplaced"/>
</dbReference>
<keyword evidence="8 11" id="KW-0472">Membrane</keyword>
<dbReference type="SUPFAM" id="SSF81340">
    <property type="entry name" value="Clc chloride channel"/>
    <property type="match status" value="1"/>
</dbReference>
<evidence type="ECO:0000256" key="1">
    <source>
        <dbReference type="ARBA" id="ARBA00004141"/>
    </source>
</evidence>
<feature type="domain" description="CBS" evidence="13">
    <location>
        <begin position="632"/>
        <end position="703"/>
    </location>
</feature>
<feature type="transmembrane region" description="Helical" evidence="11">
    <location>
        <begin position="327"/>
        <end position="349"/>
    </location>
</feature>
<keyword evidence="3 11" id="KW-0812">Transmembrane</keyword>
<feature type="compositionally biased region" description="Low complexity" evidence="12">
    <location>
        <begin position="36"/>
        <end position="46"/>
    </location>
</feature>
<dbReference type="RefSeq" id="XP_005096600.1">
    <property type="nucleotide sequence ID" value="XM_005096543.3"/>
</dbReference>
<comment type="subcellular location">
    <subcellularLocation>
        <location evidence="1 11">Membrane</location>
        <topology evidence="1 11">Multi-pass membrane protein</topology>
    </subcellularLocation>
</comment>
<dbReference type="Pfam" id="PF00571">
    <property type="entry name" value="CBS"/>
    <property type="match status" value="2"/>
</dbReference>
<dbReference type="PANTHER" id="PTHR11689:SF136">
    <property type="entry name" value="H(+)_CL(-) EXCHANGE TRANSPORTER 7"/>
    <property type="match status" value="1"/>
</dbReference>
<evidence type="ECO:0000256" key="10">
    <source>
        <dbReference type="PROSITE-ProRule" id="PRU00703"/>
    </source>
</evidence>
<dbReference type="SUPFAM" id="SSF54631">
    <property type="entry name" value="CBS-domain pair"/>
    <property type="match status" value="1"/>
</dbReference>
<keyword evidence="7 10" id="KW-0129">CBS domain</keyword>
<dbReference type="Pfam" id="PF00654">
    <property type="entry name" value="Voltage_CLC"/>
    <property type="match status" value="1"/>
</dbReference>
<evidence type="ECO:0000256" key="7">
    <source>
        <dbReference type="ARBA" id="ARBA00023122"/>
    </source>
</evidence>
<evidence type="ECO:0000313" key="14">
    <source>
        <dbReference type="Proteomes" id="UP000694888"/>
    </source>
</evidence>
<feature type="region of interest" description="Disordered" evidence="12">
    <location>
        <begin position="1"/>
        <end position="52"/>
    </location>
</feature>
<organism evidence="14 15">
    <name type="scientific">Aplysia californica</name>
    <name type="common">California sea hare</name>
    <dbReference type="NCBI Taxonomy" id="6500"/>
    <lineage>
        <taxon>Eukaryota</taxon>
        <taxon>Metazoa</taxon>
        <taxon>Spiralia</taxon>
        <taxon>Lophotrochozoa</taxon>
        <taxon>Mollusca</taxon>
        <taxon>Gastropoda</taxon>
        <taxon>Heterobranchia</taxon>
        <taxon>Euthyneura</taxon>
        <taxon>Tectipleura</taxon>
        <taxon>Aplysiida</taxon>
        <taxon>Aplysioidea</taxon>
        <taxon>Aplysiidae</taxon>
        <taxon>Aplysia</taxon>
    </lineage>
</organism>
<feature type="transmembrane region" description="Helical" evidence="11">
    <location>
        <begin position="292"/>
        <end position="315"/>
    </location>
</feature>
<keyword evidence="9 11" id="KW-0868">Chloride</keyword>
<evidence type="ECO:0000313" key="15">
    <source>
        <dbReference type="RefSeq" id="XP_005096600.1"/>
    </source>
</evidence>
<keyword evidence="6 11" id="KW-0406">Ion transport</keyword>
<keyword evidence="2 11" id="KW-0813">Transport</keyword>
<dbReference type="PANTHER" id="PTHR11689">
    <property type="entry name" value="CHLORIDE CHANNEL PROTEIN CLC FAMILY MEMBER"/>
    <property type="match status" value="1"/>
</dbReference>
<feature type="domain" description="CBS" evidence="13">
    <location>
        <begin position="749"/>
        <end position="805"/>
    </location>
</feature>
<protein>
    <recommendedName>
        <fullName evidence="11">Chloride channel protein</fullName>
    </recommendedName>
</protein>
<dbReference type="InterPro" id="IPR001807">
    <property type="entry name" value="ClC"/>
</dbReference>
<sequence>MAQNEYTPLLRNRPDSAQYGERIYNRGRWRAEDEASSSSPAPSQPQVNSWNETHESVVVSSDTFSATRSARHQNYESADDKDIVLEEDHDALRADFESLDYEVSDNLLYQKEEKDKSSKRWKLYWRGIRRWFICFLIGVITGITAGIIDLGVEKMSSVKFSSVKELVDRCVVDYCMYSPHLIWLLFNIGLVMVGAVLTAYIEPVAAGSGIPQIKCYLNGVVVPHVVRIKTLVTKVVGVICAVAGGLAVGKEGPMIHSGAVIAAGVSQGRSTSLNFDFNMFHDFRSDTEKRDFVSAGAAAGVSAAFGAPVGGVLFSLEEGASFWNQALVWRIFFSSMVSTMTLNIVQSYIKGHPWELSYAGLINFGTFDSVQYKFYELFIVIAMGAIGGLTGAAFNHINYKLTIFRMKYVQRRWLQVIEVMIVAAYTGCFAYVLIFFSNDCKPLRENRESMLVQFFCNDGEYSSSARLFFDTPEATVKNLFHSPPGTYQVLTLTIFATGYFFLACWTYGLSVPSGLFIPCLLIGAAWGRIVGVLLGMTGHGATFGLSFYSLVGASSQLGGIVRMTISLTVILMEATANVPLGLPVMISLIVAKWVGDQFNEGIYDLHIHLQGVPLLGWEPLPMSANLSAKSVMSHPVTVLRMHESVGRIARILKEESHNGFPVVDEYDPHTPKIVDGCETFGTFRGLVLRSQLLMMLKKKLFQENPDINEIIGSLKMAHFNDCYPRYTPIQRISLTSEERNYHMNLEPFINQSHYVVLESASYTSIFKKFRSLGLRHMVVINFRNEVIGIVTRKDLARYTTAVNDGIVTIEERTIVH</sequence>